<evidence type="ECO:0000259" key="11">
    <source>
        <dbReference type="SMART" id="SM00864"/>
    </source>
</evidence>
<keyword evidence="5 8" id="KW-0342">GTP-binding</keyword>
<dbReference type="InterPro" id="IPR003008">
    <property type="entry name" value="Tubulin_FtsZ_GTPase"/>
</dbReference>
<feature type="region of interest" description="Disordered" evidence="10">
    <location>
        <begin position="324"/>
        <end position="368"/>
    </location>
</feature>
<dbReference type="Pfam" id="PF00091">
    <property type="entry name" value="Tubulin"/>
    <property type="match status" value="1"/>
</dbReference>
<dbReference type="InterPro" id="IPR037103">
    <property type="entry name" value="Tubulin/FtsZ-like_C"/>
</dbReference>
<dbReference type="GO" id="GO:0043093">
    <property type="term" value="P:FtsZ-dependent cytokinesis"/>
    <property type="evidence" value="ECO:0007669"/>
    <property type="project" value="UniProtKB-UniRule"/>
</dbReference>
<dbReference type="InterPro" id="IPR008280">
    <property type="entry name" value="Tub_FtsZ_C"/>
</dbReference>
<dbReference type="Proteomes" id="UP000481030">
    <property type="component" value="Unassembled WGS sequence"/>
</dbReference>
<dbReference type="SMART" id="SM00865">
    <property type="entry name" value="Tubulin_C"/>
    <property type="match status" value="1"/>
</dbReference>
<keyword evidence="14" id="KW-1185">Reference proteome</keyword>
<feature type="binding site" evidence="8">
    <location>
        <begin position="108"/>
        <end position="110"/>
    </location>
    <ligand>
        <name>GTP</name>
        <dbReference type="ChEBI" id="CHEBI:37565"/>
    </ligand>
</feature>
<evidence type="ECO:0000313" key="13">
    <source>
        <dbReference type="EMBL" id="KAB2334482.1"/>
    </source>
</evidence>
<dbReference type="RefSeq" id="WP_151535557.1">
    <property type="nucleotide sequence ID" value="NZ_WBOS01000006.1"/>
</dbReference>
<dbReference type="PROSITE" id="PS01134">
    <property type="entry name" value="FTSZ_1"/>
    <property type="match status" value="1"/>
</dbReference>
<evidence type="ECO:0000256" key="4">
    <source>
        <dbReference type="ARBA" id="ARBA00022741"/>
    </source>
</evidence>
<feature type="domain" description="Tubulin/FtsZ GTPase" evidence="11">
    <location>
        <begin position="13"/>
        <end position="205"/>
    </location>
</feature>
<keyword evidence="2 8" id="KW-0963">Cytoplasm</keyword>
<dbReference type="InterPro" id="IPR018316">
    <property type="entry name" value="Tubulin/FtsZ_2-layer-sand-dom"/>
</dbReference>
<feature type="compositionally biased region" description="Basic and acidic residues" evidence="10">
    <location>
        <begin position="328"/>
        <end position="360"/>
    </location>
</feature>
<dbReference type="AlphaFoldDB" id="A0A6L3V4U9"/>
<dbReference type="NCBIfam" id="TIGR00065">
    <property type="entry name" value="ftsZ"/>
    <property type="match status" value="1"/>
</dbReference>
<evidence type="ECO:0000259" key="12">
    <source>
        <dbReference type="SMART" id="SM00865"/>
    </source>
</evidence>
<dbReference type="InterPro" id="IPR045061">
    <property type="entry name" value="FtsZ/CetZ"/>
</dbReference>
<dbReference type="OrthoDB" id="9813375at2"/>
<comment type="caution">
    <text evidence="13">The sequence shown here is derived from an EMBL/GenBank/DDBJ whole genome shotgun (WGS) entry which is preliminary data.</text>
</comment>
<keyword evidence="3 8" id="KW-0132">Cell division</keyword>
<dbReference type="GO" id="GO:0032153">
    <property type="term" value="C:cell division site"/>
    <property type="evidence" value="ECO:0007669"/>
    <property type="project" value="UniProtKB-UniRule"/>
</dbReference>
<feature type="domain" description="Tubulin/FtsZ 2-layer sandwich" evidence="12">
    <location>
        <begin position="207"/>
        <end position="324"/>
    </location>
</feature>
<dbReference type="FunFam" id="3.40.50.1440:FF:000023">
    <property type="entry name" value="Cell division protein FtsZ"/>
    <property type="match status" value="1"/>
</dbReference>
<evidence type="ECO:0000256" key="10">
    <source>
        <dbReference type="SAM" id="MobiDB-lite"/>
    </source>
</evidence>
<evidence type="ECO:0000256" key="2">
    <source>
        <dbReference type="ARBA" id="ARBA00022490"/>
    </source>
</evidence>
<accession>A0A6L3V4U9</accession>
<dbReference type="PANTHER" id="PTHR30314">
    <property type="entry name" value="CELL DIVISION PROTEIN FTSZ-RELATED"/>
    <property type="match status" value="1"/>
</dbReference>
<dbReference type="InterPro" id="IPR036525">
    <property type="entry name" value="Tubulin/FtsZ_GTPase_sf"/>
</dbReference>
<dbReference type="Gene3D" id="3.40.50.1440">
    <property type="entry name" value="Tubulin/FtsZ, GTPase domain"/>
    <property type="match status" value="1"/>
</dbReference>
<evidence type="ECO:0000256" key="7">
    <source>
        <dbReference type="ARBA" id="ARBA00023306"/>
    </source>
</evidence>
<organism evidence="13 14">
    <name type="scientific">Cytobacillus depressus</name>
    <dbReference type="NCBI Taxonomy" id="1602942"/>
    <lineage>
        <taxon>Bacteria</taxon>
        <taxon>Bacillati</taxon>
        <taxon>Bacillota</taxon>
        <taxon>Bacilli</taxon>
        <taxon>Bacillales</taxon>
        <taxon>Bacillaceae</taxon>
        <taxon>Cytobacillus</taxon>
    </lineage>
</organism>
<name>A0A6L3V4U9_9BACI</name>
<dbReference type="Pfam" id="PF12327">
    <property type="entry name" value="FtsZ_C"/>
    <property type="match status" value="1"/>
</dbReference>
<dbReference type="GO" id="GO:0000917">
    <property type="term" value="P:division septum assembly"/>
    <property type="evidence" value="ECO:0007669"/>
    <property type="project" value="UniProtKB-KW"/>
</dbReference>
<dbReference type="GO" id="GO:0005525">
    <property type="term" value="F:GTP binding"/>
    <property type="evidence" value="ECO:0007669"/>
    <property type="project" value="UniProtKB-UniRule"/>
</dbReference>
<evidence type="ECO:0000256" key="3">
    <source>
        <dbReference type="ARBA" id="ARBA00022618"/>
    </source>
</evidence>
<reference evidence="13 14" key="1">
    <citation type="journal article" date="2016" name="Antonie Van Leeuwenhoek">
        <title>Bacillus depressus sp. nov., isolated from soil of a sunflower field.</title>
        <authorList>
            <person name="Wei X."/>
            <person name="Xin D."/>
            <person name="Xin Y."/>
            <person name="Zhang H."/>
            <person name="Wang T."/>
            <person name="Zhang J."/>
        </authorList>
    </citation>
    <scope>NUCLEOTIDE SEQUENCE [LARGE SCALE GENOMIC DNA]</scope>
    <source>
        <strain evidence="13 14">BZ1</strain>
    </source>
</reference>
<dbReference type="SUPFAM" id="SSF52490">
    <property type="entry name" value="Tubulin nucleotide-binding domain-like"/>
    <property type="match status" value="1"/>
</dbReference>
<evidence type="ECO:0000256" key="8">
    <source>
        <dbReference type="HAMAP-Rule" id="MF_00909"/>
    </source>
</evidence>
<evidence type="ECO:0000313" key="14">
    <source>
        <dbReference type="Proteomes" id="UP000481030"/>
    </source>
</evidence>
<dbReference type="SMART" id="SM00864">
    <property type="entry name" value="Tubulin"/>
    <property type="match status" value="1"/>
</dbReference>
<dbReference type="EMBL" id="WBOS01000006">
    <property type="protein sequence ID" value="KAB2334482.1"/>
    <property type="molecule type" value="Genomic_DNA"/>
</dbReference>
<dbReference type="GO" id="GO:0051258">
    <property type="term" value="P:protein polymerization"/>
    <property type="evidence" value="ECO:0007669"/>
    <property type="project" value="UniProtKB-UniRule"/>
</dbReference>
<dbReference type="PRINTS" id="PR00423">
    <property type="entry name" value="CELLDVISFTSZ"/>
</dbReference>
<keyword evidence="4 8" id="KW-0547">Nucleotide-binding</keyword>
<keyword evidence="7 8" id="KW-0131">Cell cycle</keyword>
<dbReference type="InterPro" id="IPR000158">
    <property type="entry name" value="Cell_div_FtsZ"/>
</dbReference>
<dbReference type="PANTHER" id="PTHR30314:SF3">
    <property type="entry name" value="MITOCHONDRIAL DIVISION PROTEIN FSZA"/>
    <property type="match status" value="1"/>
</dbReference>
<comment type="subcellular location">
    <subcellularLocation>
        <location evidence="8">Cytoplasm</location>
    </subcellularLocation>
    <text evidence="8">Assembles at midcell at the inner surface of the cytoplasmic membrane.</text>
</comment>
<dbReference type="InterPro" id="IPR024757">
    <property type="entry name" value="FtsZ_C"/>
</dbReference>
<feature type="binding site" evidence="8">
    <location>
        <position position="143"/>
    </location>
    <ligand>
        <name>GTP</name>
        <dbReference type="ChEBI" id="CHEBI:37565"/>
    </ligand>
</feature>
<dbReference type="GO" id="GO:0003924">
    <property type="term" value="F:GTPase activity"/>
    <property type="evidence" value="ECO:0007669"/>
    <property type="project" value="UniProtKB-UniRule"/>
</dbReference>
<protein>
    <recommendedName>
        <fullName evidence="8 9">Cell division protein FtsZ</fullName>
    </recommendedName>
</protein>
<dbReference type="HAMAP" id="MF_00909">
    <property type="entry name" value="FtsZ"/>
    <property type="match status" value="1"/>
</dbReference>
<feature type="binding site" evidence="8">
    <location>
        <begin position="21"/>
        <end position="25"/>
    </location>
    <ligand>
        <name>GTP</name>
        <dbReference type="ChEBI" id="CHEBI:37565"/>
    </ligand>
</feature>
<proteinExistence type="inferred from homology"/>
<dbReference type="CDD" id="cd02201">
    <property type="entry name" value="FtsZ_type1"/>
    <property type="match status" value="1"/>
</dbReference>
<feature type="binding site" evidence="8">
    <location>
        <position position="187"/>
    </location>
    <ligand>
        <name>GTP</name>
        <dbReference type="ChEBI" id="CHEBI:37565"/>
    </ligand>
</feature>
<evidence type="ECO:0000256" key="5">
    <source>
        <dbReference type="ARBA" id="ARBA00023134"/>
    </source>
</evidence>
<comment type="function">
    <text evidence="8">Essential cell division protein that forms a contractile ring structure (Z ring) at the future cell division site. The regulation of the ring assembly controls the timing and the location of cell division. One of the functions of the FtsZ ring is to recruit other cell division proteins to the septum to produce a new cell wall between the dividing cells. Binds GTP and shows GTPase activity.</text>
</comment>
<comment type="similarity">
    <text evidence="1 8">Belongs to the FtsZ family.</text>
</comment>
<sequence>MLEFEGNINENAKIKVIGVGGGGNNAVNRMIEDGVEGVEFIALNTDAQALKQSKAEITMQIGARLTRGLGAGANPEVGRKAVEESKQQIQELLKGADMVFVTAGMGGGTGTGAAPAIAKISRELGALTIGVVTRPFKFEGRKRAANAASGIEAMKEAVDTLIIIPNDRLLEIVDKKTPMVEAFREADNVLRQGVQGISDLIALPGLINLDFADVKTIMSNQGTALMGIGLAKGKDRAVEAAKAAIESPLLETSITGARGVLMNITGGSDLSLFEVQEAASIVASASDEELNMIFGSVINENLKDQILVTVIATGFTEQEIPAKVTPPAKEEVSNVRRESQHARVHQVESDRLPQNERERPQPSLESLEIPAFLRNRRNRF</sequence>
<dbReference type="SUPFAM" id="SSF55307">
    <property type="entry name" value="Tubulin C-terminal domain-like"/>
    <property type="match status" value="1"/>
</dbReference>
<dbReference type="Gene3D" id="3.30.1330.20">
    <property type="entry name" value="Tubulin/FtsZ, C-terminal domain"/>
    <property type="match status" value="1"/>
</dbReference>
<evidence type="ECO:0000256" key="9">
    <source>
        <dbReference type="NCBIfam" id="TIGR00065"/>
    </source>
</evidence>
<feature type="binding site" evidence="8">
    <location>
        <position position="139"/>
    </location>
    <ligand>
        <name>GTP</name>
        <dbReference type="ChEBI" id="CHEBI:37565"/>
    </ligand>
</feature>
<dbReference type="GO" id="GO:0005737">
    <property type="term" value="C:cytoplasm"/>
    <property type="evidence" value="ECO:0007669"/>
    <property type="project" value="UniProtKB-SubCell"/>
</dbReference>
<keyword evidence="6 8" id="KW-0717">Septation</keyword>
<gene>
    <name evidence="8 13" type="primary">ftsZ</name>
    <name evidence="13" type="ORF">F7731_14825</name>
</gene>
<dbReference type="InterPro" id="IPR020805">
    <property type="entry name" value="Cell_div_FtsZ_CS"/>
</dbReference>
<comment type="subunit">
    <text evidence="8">Homodimer. Polymerizes to form a dynamic ring structure in a strictly GTP-dependent manner. Interacts directly with several other division proteins.</text>
</comment>
<evidence type="ECO:0000256" key="1">
    <source>
        <dbReference type="ARBA" id="ARBA00009690"/>
    </source>
</evidence>
<evidence type="ECO:0000256" key="6">
    <source>
        <dbReference type="ARBA" id="ARBA00023210"/>
    </source>
</evidence>